<dbReference type="PANTHER" id="PTHR32134">
    <property type="entry name" value="FNIP REPEAT-CONTAINING PROTEIN"/>
    <property type="match status" value="1"/>
</dbReference>
<dbReference type="InterPro" id="IPR008615">
    <property type="entry name" value="FNIP"/>
</dbReference>
<accession>A0A6C0C6M7</accession>
<dbReference type="InterPro" id="IPR051251">
    <property type="entry name" value="STK_FNIP-Repeat"/>
</dbReference>
<dbReference type="InterPro" id="IPR032675">
    <property type="entry name" value="LRR_dom_sf"/>
</dbReference>
<protein>
    <submittedName>
        <fullName evidence="1">Uncharacterized protein</fullName>
    </submittedName>
</protein>
<dbReference type="SUPFAM" id="SSF52058">
    <property type="entry name" value="L domain-like"/>
    <property type="match status" value="1"/>
</dbReference>
<reference evidence="1" key="1">
    <citation type="journal article" date="2020" name="Nature">
        <title>Giant virus diversity and host interactions through global metagenomics.</title>
        <authorList>
            <person name="Schulz F."/>
            <person name="Roux S."/>
            <person name="Paez-Espino D."/>
            <person name="Jungbluth S."/>
            <person name="Walsh D.A."/>
            <person name="Denef V.J."/>
            <person name="McMahon K.D."/>
            <person name="Konstantinidis K.T."/>
            <person name="Eloe-Fadrosh E.A."/>
            <person name="Kyrpides N.C."/>
            <person name="Woyke T."/>
        </authorList>
    </citation>
    <scope>NUCLEOTIDE SEQUENCE</scope>
    <source>
        <strain evidence="1">GVMAG-M-3300020192-26</strain>
    </source>
</reference>
<dbReference type="PANTHER" id="PTHR32134:SF92">
    <property type="entry name" value="FNIP REPEAT-CONTAINING PROTEIN"/>
    <property type="match status" value="1"/>
</dbReference>
<dbReference type="Gene3D" id="3.80.10.10">
    <property type="entry name" value="Ribonuclease Inhibitor"/>
    <property type="match status" value="1"/>
</dbReference>
<dbReference type="EMBL" id="MN739352">
    <property type="protein sequence ID" value="QHS99996.1"/>
    <property type="molecule type" value="Genomic_DNA"/>
</dbReference>
<name>A0A6C0C6M7_9ZZZZ</name>
<evidence type="ECO:0000313" key="1">
    <source>
        <dbReference type="EMBL" id="QHS99996.1"/>
    </source>
</evidence>
<organism evidence="1">
    <name type="scientific">viral metagenome</name>
    <dbReference type="NCBI Taxonomy" id="1070528"/>
    <lineage>
        <taxon>unclassified sequences</taxon>
        <taxon>metagenomes</taxon>
        <taxon>organismal metagenomes</taxon>
    </lineage>
</organism>
<proteinExistence type="predicted"/>
<dbReference type="AlphaFoldDB" id="A0A6C0C6M7"/>
<dbReference type="Pfam" id="PF05725">
    <property type="entry name" value="FNIP"/>
    <property type="match status" value="2"/>
</dbReference>
<sequence>MDPEVVYEYNKNESPFFAIPGETTQLHFGNNFNQKLKIRLPTNLTEIRFGNSFNQPLNGSIQKNVKRIYFGNNFNQPIDPEDIKNVTEIYFGRDYNHPIIFKDGIKIIRFGFNFNQSIKGSFPNTLSKLEFGDMFNHPISGLLPDSLNELKFGKSFNQPATKLPVNLSELRFGNDYNQADTNLSEDLEVLHFGNNFNKKLDYIPLKVWYLIIGKSYEYSLANKLPPKLSHLNLYCKYDQNLIDTFPKFLSHLDLSYKTNVVTLPNHLKRITYSPPSIPVMGLPLDPDYVYAKFPPLFGAEIKFKGPGNLASNVNIENYDDHIKIPNGSIVTIDDVSVIVSSTKDGLDLTPKEAIDNKIVLPIKTIIYRSYELGIELISPHEATLNDPTEVILREDTWIRKCKSSNIMKVSECVAKINFSK</sequence>